<gene>
    <name evidence="5" type="ORF">Bathy01g06370</name>
</gene>
<keyword evidence="2" id="KW-1133">Transmembrane helix</keyword>
<evidence type="ECO:0000313" key="6">
    <source>
        <dbReference type="Proteomes" id="UP000198341"/>
    </source>
</evidence>
<evidence type="ECO:0000259" key="3">
    <source>
        <dbReference type="Pfam" id="PF07992"/>
    </source>
</evidence>
<name>K8EP23_9CHLO</name>
<organism evidence="5 6">
    <name type="scientific">Bathycoccus prasinos</name>
    <dbReference type="NCBI Taxonomy" id="41875"/>
    <lineage>
        <taxon>Eukaryota</taxon>
        <taxon>Viridiplantae</taxon>
        <taxon>Chlorophyta</taxon>
        <taxon>Mamiellophyceae</taxon>
        <taxon>Mamiellales</taxon>
        <taxon>Bathycoccaceae</taxon>
        <taxon>Bathycoccus</taxon>
    </lineage>
</organism>
<dbReference type="GO" id="GO:0016491">
    <property type="term" value="F:oxidoreductase activity"/>
    <property type="evidence" value="ECO:0007669"/>
    <property type="project" value="InterPro"/>
</dbReference>
<dbReference type="Proteomes" id="UP000198341">
    <property type="component" value="Chromosome 1"/>
</dbReference>
<dbReference type="SUPFAM" id="SSF51905">
    <property type="entry name" value="FAD/NAD(P)-binding domain"/>
    <property type="match status" value="1"/>
</dbReference>
<dbReference type="InterPro" id="IPR023753">
    <property type="entry name" value="FAD/NAD-binding_dom"/>
</dbReference>
<dbReference type="STRING" id="41875.K8EP23"/>
<dbReference type="OrthoDB" id="2690153at2759"/>
<dbReference type="PANTHER" id="PTHR42842:SF3">
    <property type="entry name" value="FAD_NAD(P)-BINDING OXIDOREDUCTASE FAMILY PROTEIN"/>
    <property type="match status" value="1"/>
</dbReference>
<sequence length="720" mass="80649">MTTTTNYSWYRWCPRPTRRSRFRSFSSHSSRSRRDATFTEEGKKKKKNEFASGIKPPVQSSSSSSSTGGERRKKKTKETRFSENEEEDKKSTNGWRIFDVHIDASEDVGKDDFSISKPILERVCKVLHLDIEDDIERKMKKTSIETILQRNDDYMMKQRIRVARKSCDARGGGGGARRTKTKNANDHHEEEDEDDDDKHRVQFSYVIDVSDEFVEMCGGSAKRVRAERKKVERTKMEEKEEEKVDVNGFSRDDEFKEEKNKNKKRTVVIVGLGPAGLFCALTLARLSADTKVVILERGEPVERRGKAIGALFHRRRLSETSNLCYGEGGAGTWSDGKLTTRIGRNGEEVKDVFKTFVEFGAPPEILQMGKPHLGTDRMVKILRNARYELEKMGCEIMFDETCRTVMVEDNKAVGVTTESGKTIHAEAVVLATGHSSRALFEQLSNDGVLLEFQSFASGFRIEHPQELLNELQYGERFAKEVERGKGRIPVADYRVAHTNKEDNRGVFSFCMCPGGQIVPTSTNVHELCINGMSFSRRQSLWANSGLVTNVKLEDCAPFNDEHETKPHLSGILFQQDIERKAAVLGGGDLTVPVQTAHDFLLGVVSDEKSLPSSSYRLGIKSADLTTLYPQHLTEAIQFALKKFDKQMPGYAGKEALIHAPETRTSSPVRIVRNSESLESENTENLFPIGEGAGYAGGIVSAAVDGMCASKKVLAKLLKVV</sequence>
<dbReference type="Pfam" id="PF07992">
    <property type="entry name" value="Pyr_redox_2"/>
    <property type="match status" value="1"/>
</dbReference>
<dbReference type="EMBL" id="FO082278">
    <property type="protein sequence ID" value="CCO14200.1"/>
    <property type="molecule type" value="Genomic_DNA"/>
</dbReference>
<keyword evidence="6" id="KW-1185">Reference proteome</keyword>
<feature type="domain" description="FAD/NAD(P)-binding" evidence="3">
    <location>
        <begin position="266"/>
        <end position="439"/>
    </location>
</feature>
<dbReference type="PRINTS" id="PR00368">
    <property type="entry name" value="FADPNR"/>
</dbReference>
<keyword evidence="2" id="KW-0812">Transmembrane</keyword>
<feature type="region of interest" description="Disordered" evidence="1">
    <location>
        <begin position="166"/>
        <end position="198"/>
    </location>
</feature>
<feature type="transmembrane region" description="Helical" evidence="2">
    <location>
        <begin position="266"/>
        <end position="286"/>
    </location>
</feature>
<reference evidence="5 6" key="1">
    <citation type="submission" date="2011-10" db="EMBL/GenBank/DDBJ databases">
        <authorList>
            <person name="Genoscope - CEA"/>
        </authorList>
    </citation>
    <scope>NUCLEOTIDE SEQUENCE [LARGE SCALE GENOMIC DNA]</scope>
    <source>
        <strain evidence="5 6">RCC 1105</strain>
    </source>
</reference>
<feature type="region of interest" description="Disordered" evidence="1">
    <location>
        <begin position="21"/>
        <end position="90"/>
    </location>
</feature>
<dbReference type="Gene3D" id="3.50.50.60">
    <property type="entry name" value="FAD/NAD(P)-binding domain"/>
    <property type="match status" value="2"/>
</dbReference>
<dbReference type="eggNOG" id="ENOG502QSVD">
    <property type="taxonomic scope" value="Eukaryota"/>
</dbReference>
<feature type="domain" description="FAD-dependent protein C-terminal" evidence="4">
    <location>
        <begin position="454"/>
        <end position="664"/>
    </location>
</feature>
<dbReference type="Pfam" id="PF21688">
    <property type="entry name" value="FAD-depend_C"/>
    <property type="match status" value="1"/>
</dbReference>
<accession>K8EP23</accession>
<evidence type="ECO:0000256" key="1">
    <source>
        <dbReference type="SAM" id="MobiDB-lite"/>
    </source>
</evidence>
<protein>
    <submittedName>
        <fullName evidence="5">FAD dependent oxidoreductase</fullName>
    </submittedName>
</protein>
<dbReference type="InterPro" id="IPR049516">
    <property type="entry name" value="FAD-depend_C"/>
</dbReference>
<dbReference type="PANTHER" id="PTHR42842">
    <property type="entry name" value="FAD/NAD(P)-BINDING OXIDOREDUCTASE"/>
    <property type="match status" value="1"/>
</dbReference>
<dbReference type="InterPro" id="IPR036188">
    <property type="entry name" value="FAD/NAD-bd_sf"/>
</dbReference>
<evidence type="ECO:0000313" key="5">
    <source>
        <dbReference type="EMBL" id="CCO14200.1"/>
    </source>
</evidence>
<dbReference type="InterPro" id="IPR028348">
    <property type="entry name" value="FAD-binding_protein"/>
</dbReference>
<dbReference type="KEGG" id="bpg:Bathy01g06370"/>
<evidence type="ECO:0000256" key="2">
    <source>
        <dbReference type="SAM" id="Phobius"/>
    </source>
</evidence>
<proteinExistence type="predicted"/>
<dbReference type="RefSeq" id="XP_007515321.1">
    <property type="nucleotide sequence ID" value="XM_007515259.1"/>
</dbReference>
<keyword evidence="2" id="KW-0472">Membrane</keyword>
<dbReference type="GeneID" id="19018372"/>
<feature type="compositionally biased region" description="Basic and acidic residues" evidence="1">
    <location>
        <begin position="32"/>
        <end position="43"/>
    </location>
</feature>
<feature type="compositionally biased region" description="Basic and acidic residues" evidence="1">
    <location>
        <begin position="78"/>
        <end position="90"/>
    </location>
</feature>
<evidence type="ECO:0000259" key="4">
    <source>
        <dbReference type="Pfam" id="PF21688"/>
    </source>
</evidence>
<dbReference type="AlphaFoldDB" id="K8EP23"/>